<evidence type="ECO:0000313" key="3">
    <source>
        <dbReference type="Proteomes" id="UP000256542"/>
    </source>
</evidence>
<dbReference type="RefSeq" id="WP_181903039.1">
    <property type="nucleotide sequence ID" value="NZ_QUNG01000002.1"/>
</dbReference>
<dbReference type="EMBL" id="QUNG01000002">
    <property type="protein sequence ID" value="REG85845.1"/>
    <property type="molecule type" value="Genomic_DNA"/>
</dbReference>
<evidence type="ECO:0000313" key="2">
    <source>
        <dbReference type="EMBL" id="REG85845.1"/>
    </source>
</evidence>
<evidence type="ECO:0000256" key="1">
    <source>
        <dbReference type="SAM" id="Coils"/>
    </source>
</evidence>
<comment type="caution">
    <text evidence="2">The sequence shown here is derived from an EMBL/GenBank/DDBJ whole genome shotgun (WGS) entry which is preliminary data.</text>
</comment>
<name>A0A3E0DRS6_9GAMM</name>
<proteinExistence type="predicted"/>
<sequence>MEQLRQLLTDLECISLQDISEIPEDQQHEIARAIEELQDRLVTLEQKKMNVSAVD</sequence>
<organism evidence="2 3">
    <name type="scientific">Marinomonas pollencensis</name>
    <dbReference type="NCBI Taxonomy" id="491954"/>
    <lineage>
        <taxon>Bacteria</taxon>
        <taxon>Pseudomonadati</taxon>
        <taxon>Pseudomonadota</taxon>
        <taxon>Gammaproteobacteria</taxon>
        <taxon>Oceanospirillales</taxon>
        <taxon>Oceanospirillaceae</taxon>
        <taxon>Marinomonas</taxon>
    </lineage>
</organism>
<gene>
    <name evidence="2" type="ORF">DFP81_102384</name>
</gene>
<feature type="coiled-coil region" evidence="1">
    <location>
        <begin position="27"/>
        <end position="54"/>
    </location>
</feature>
<dbReference type="AlphaFoldDB" id="A0A3E0DRS6"/>
<reference evidence="2 3" key="1">
    <citation type="submission" date="2018-08" db="EMBL/GenBank/DDBJ databases">
        <title>Genomic Encyclopedia of Type Strains, Phase III (KMG-III): the genomes of soil and plant-associated and newly described type strains.</title>
        <authorList>
            <person name="Whitman W."/>
        </authorList>
    </citation>
    <scope>NUCLEOTIDE SEQUENCE [LARGE SCALE GENOMIC DNA]</scope>
    <source>
        <strain evidence="2 3">CECT 7375</strain>
    </source>
</reference>
<dbReference type="Proteomes" id="UP000256542">
    <property type="component" value="Unassembled WGS sequence"/>
</dbReference>
<accession>A0A3E0DRS6</accession>
<keyword evidence="1" id="KW-0175">Coiled coil</keyword>
<keyword evidence="3" id="KW-1185">Reference proteome</keyword>
<protein>
    <submittedName>
        <fullName evidence="2">Uncharacterized protein</fullName>
    </submittedName>
</protein>